<dbReference type="InterPro" id="IPR003661">
    <property type="entry name" value="HisK_dim/P_dom"/>
</dbReference>
<feature type="domain" description="PAS" evidence="6">
    <location>
        <begin position="256"/>
        <end position="283"/>
    </location>
</feature>
<gene>
    <name evidence="8" type="ORF">LCGC14_2224800</name>
</gene>
<dbReference type="PANTHER" id="PTHR43304">
    <property type="entry name" value="PHYTOCHROME-LIKE PROTEIN CPH1"/>
    <property type="match status" value="1"/>
</dbReference>
<evidence type="ECO:0000259" key="6">
    <source>
        <dbReference type="PROSITE" id="PS50112"/>
    </source>
</evidence>
<comment type="catalytic activity">
    <reaction evidence="1">
        <text>ATP + protein L-histidine = ADP + protein N-phospho-L-histidine.</text>
        <dbReference type="EC" id="2.7.13.3"/>
    </reaction>
</comment>
<feature type="domain" description="PAC" evidence="7">
    <location>
        <begin position="310"/>
        <end position="361"/>
    </location>
</feature>
<protein>
    <recommendedName>
        <fullName evidence="2">histidine kinase</fullName>
        <ecNumber evidence="2">2.7.13.3</ecNumber>
    </recommendedName>
</protein>
<feature type="non-terminal residue" evidence="8">
    <location>
        <position position="1"/>
    </location>
</feature>
<dbReference type="PROSITE" id="PS50112">
    <property type="entry name" value="PAS"/>
    <property type="match status" value="3"/>
</dbReference>
<dbReference type="Pfam" id="PF13188">
    <property type="entry name" value="PAS_8"/>
    <property type="match status" value="1"/>
</dbReference>
<reference evidence="8" key="1">
    <citation type="journal article" date="2015" name="Nature">
        <title>Complex archaea that bridge the gap between prokaryotes and eukaryotes.</title>
        <authorList>
            <person name="Spang A."/>
            <person name="Saw J.H."/>
            <person name="Jorgensen S.L."/>
            <person name="Zaremba-Niedzwiedzka K."/>
            <person name="Martijn J."/>
            <person name="Lind A.E."/>
            <person name="van Eijk R."/>
            <person name="Schleper C."/>
            <person name="Guy L."/>
            <person name="Ettema T.J."/>
        </authorList>
    </citation>
    <scope>NUCLEOTIDE SEQUENCE</scope>
</reference>
<feature type="domain" description="PAS" evidence="6">
    <location>
        <begin position="145"/>
        <end position="169"/>
    </location>
</feature>
<keyword evidence="3" id="KW-0597">Phosphoprotein</keyword>
<dbReference type="InterPro" id="IPR035965">
    <property type="entry name" value="PAS-like_dom_sf"/>
</dbReference>
<dbReference type="Gene3D" id="3.30.450.20">
    <property type="entry name" value="PAS domain"/>
    <property type="match status" value="5"/>
</dbReference>
<dbReference type="PANTHER" id="PTHR43304:SF1">
    <property type="entry name" value="PAC DOMAIN-CONTAINING PROTEIN"/>
    <property type="match status" value="1"/>
</dbReference>
<feature type="domain" description="PAC" evidence="7">
    <location>
        <begin position="436"/>
        <end position="488"/>
    </location>
</feature>
<evidence type="ECO:0000256" key="3">
    <source>
        <dbReference type="ARBA" id="ARBA00022553"/>
    </source>
</evidence>
<dbReference type="Pfam" id="PF13426">
    <property type="entry name" value="PAS_9"/>
    <property type="match status" value="3"/>
</dbReference>
<feature type="domain" description="PAC" evidence="7">
    <location>
        <begin position="58"/>
        <end position="108"/>
    </location>
</feature>
<dbReference type="SUPFAM" id="SSF55785">
    <property type="entry name" value="PYP-like sensor domain (PAS domain)"/>
    <property type="match status" value="5"/>
</dbReference>
<dbReference type="EC" id="2.7.13.3" evidence="2"/>
<proteinExistence type="predicted"/>
<keyword evidence="4" id="KW-0808">Transferase</keyword>
<dbReference type="SMART" id="SM00091">
    <property type="entry name" value="PAS"/>
    <property type="match status" value="3"/>
</dbReference>
<dbReference type="PROSITE" id="PS50113">
    <property type="entry name" value="PAC"/>
    <property type="match status" value="3"/>
</dbReference>
<accession>A0A0F9FMH8</accession>
<dbReference type="CDD" id="cd00130">
    <property type="entry name" value="PAS"/>
    <property type="match status" value="4"/>
</dbReference>
<name>A0A0F9FMH8_9ZZZZ</name>
<feature type="non-terminal residue" evidence="8">
    <location>
        <position position="613"/>
    </location>
</feature>
<dbReference type="EMBL" id="LAZR01029803">
    <property type="protein sequence ID" value="KKL58495.1"/>
    <property type="molecule type" value="Genomic_DNA"/>
</dbReference>
<dbReference type="SUPFAM" id="SSF47384">
    <property type="entry name" value="Homodimeric domain of signal transducing histidine kinase"/>
    <property type="match status" value="1"/>
</dbReference>
<evidence type="ECO:0000259" key="7">
    <source>
        <dbReference type="PROSITE" id="PS50113"/>
    </source>
</evidence>
<dbReference type="Gene3D" id="1.10.287.130">
    <property type="match status" value="1"/>
</dbReference>
<dbReference type="CDD" id="cd00082">
    <property type="entry name" value="HisKA"/>
    <property type="match status" value="1"/>
</dbReference>
<dbReference type="NCBIfam" id="TIGR00229">
    <property type="entry name" value="sensory_box"/>
    <property type="match status" value="4"/>
</dbReference>
<evidence type="ECO:0000256" key="5">
    <source>
        <dbReference type="ARBA" id="ARBA00022777"/>
    </source>
</evidence>
<feature type="domain" description="PAS" evidence="6">
    <location>
        <begin position="362"/>
        <end position="405"/>
    </location>
</feature>
<dbReference type="InterPro" id="IPR052162">
    <property type="entry name" value="Sensor_kinase/Photoreceptor"/>
</dbReference>
<evidence type="ECO:0000313" key="8">
    <source>
        <dbReference type="EMBL" id="KKL58495.1"/>
    </source>
</evidence>
<dbReference type="InterPro" id="IPR000014">
    <property type="entry name" value="PAS"/>
</dbReference>
<dbReference type="AlphaFoldDB" id="A0A0F9FMH8"/>
<evidence type="ECO:0000256" key="4">
    <source>
        <dbReference type="ARBA" id="ARBA00022679"/>
    </source>
</evidence>
<dbReference type="InterPro" id="IPR000700">
    <property type="entry name" value="PAS-assoc_C"/>
</dbReference>
<evidence type="ECO:0000256" key="1">
    <source>
        <dbReference type="ARBA" id="ARBA00000085"/>
    </source>
</evidence>
<dbReference type="InterPro" id="IPR001610">
    <property type="entry name" value="PAC"/>
</dbReference>
<dbReference type="InterPro" id="IPR036097">
    <property type="entry name" value="HisK_dim/P_sf"/>
</dbReference>
<organism evidence="8">
    <name type="scientific">marine sediment metagenome</name>
    <dbReference type="NCBI Taxonomy" id="412755"/>
    <lineage>
        <taxon>unclassified sequences</taxon>
        <taxon>metagenomes</taxon>
        <taxon>ecological metagenomes</taxon>
    </lineage>
</organism>
<evidence type="ECO:0000256" key="2">
    <source>
        <dbReference type="ARBA" id="ARBA00012438"/>
    </source>
</evidence>
<keyword evidence="5" id="KW-0418">Kinase</keyword>
<dbReference type="GO" id="GO:0000155">
    <property type="term" value="F:phosphorelay sensor kinase activity"/>
    <property type="evidence" value="ECO:0007669"/>
    <property type="project" value="InterPro"/>
</dbReference>
<dbReference type="SMART" id="SM00086">
    <property type="entry name" value="PAC"/>
    <property type="match status" value="3"/>
</dbReference>
<comment type="caution">
    <text evidence="8">The sequence shown here is derived from an EMBL/GenBank/DDBJ whole genome shotgun (WGS) entry which is preliminary data.</text>
</comment>
<sequence length="613" mass="70860">GISISTPEGKFIECNSEAYKLSDCASKEEFLNTPALEHYHDPKDRARFVELHKKGLVKDFEVRLKRKDGTTYWSSITSTEQKIGNQISYINTFQDITDRKKAEKALKKSEHKYRSLFDNMVEGFAFCKIITDENNIPVDFLYLEINDAFERLTGLEKEETVGKRVTEVIPGIEDSEPNLFEIYGKVALTGVSTKFELFFEPLKIWLSIMVYSPKKNYFVAVFDNITERKKKEDELRLHSEIMTNMSEGVNLVRLDDGIIVYTNPVFEAMFGYNPGEMIGKDIVTANAPADKTPEETKDEIMGILKETGEWHGEVNNIRKDGTPFWCYANVSVFDHPEYGKVLVSIHTDITERKKTDQKLKESEEKFRMLFESSTDGIVSVDMEGRIIDVNNAYLKMLGFSKEELLRLNFRDITPQKWHEMEDNLIASQLSGASDSVIYEKEYIKKNGTILPINARIWIIKDALGDPVMTWGIVRDITDRKKKEKEIFDLAQFPSEDPYPILRVNRNGIIYINEAGQKLLHIVDFKQIPEIFQESMKMAFEKNQITEVEVEFDSRIYSFTITPVKDANYVNIYGMDITERKRVEEKLKEVNKLKSEFLRRASHELKTPLISIKG</sequence>